<evidence type="ECO:0000313" key="6">
    <source>
        <dbReference type="EMBL" id="CCX29727.1"/>
    </source>
</evidence>
<feature type="compositionally biased region" description="Basic and acidic residues" evidence="4">
    <location>
        <begin position="414"/>
        <end position="430"/>
    </location>
</feature>
<feature type="domain" description="RRM" evidence="5">
    <location>
        <begin position="196"/>
        <end position="261"/>
    </location>
</feature>
<dbReference type="Pfam" id="PF00076">
    <property type="entry name" value="RRM_1"/>
    <property type="match status" value="2"/>
</dbReference>
<keyword evidence="7" id="KW-1185">Reference proteome</keyword>
<feature type="region of interest" description="Disordered" evidence="4">
    <location>
        <begin position="101"/>
        <end position="142"/>
    </location>
</feature>
<dbReference type="InterPro" id="IPR000504">
    <property type="entry name" value="RRM_dom"/>
</dbReference>
<proteinExistence type="predicted"/>
<dbReference type="InterPro" id="IPR035979">
    <property type="entry name" value="RBD_domain_sf"/>
</dbReference>
<dbReference type="PANTHER" id="PTHR24012">
    <property type="entry name" value="RNA BINDING PROTEIN"/>
    <property type="match status" value="1"/>
</dbReference>
<organism evidence="6 7">
    <name type="scientific">Pyronema omphalodes (strain CBS 100304)</name>
    <name type="common">Pyronema confluens</name>
    <dbReference type="NCBI Taxonomy" id="1076935"/>
    <lineage>
        <taxon>Eukaryota</taxon>
        <taxon>Fungi</taxon>
        <taxon>Dikarya</taxon>
        <taxon>Ascomycota</taxon>
        <taxon>Pezizomycotina</taxon>
        <taxon>Pezizomycetes</taxon>
        <taxon>Pezizales</taxon>
        <taxon>Pyronemataceae</taxon>
        <taxon>Pyronema</taxon>
    </lineage>
</organism>
<dbReference type="EMBL" id="HF935354">
    <property type="protein sequence ID" value="CCX29727.1"/>
    <property type="molecule type" value="Genomic_DNA"/>
</dbReference>
<feature type="region of interest" description="Disordered" evidence="4">
    <location>
        <begin position="404"/>
        <end position="458"/>
    </location>
</feature>
<evidence type="ECO:0000259" key="5">
    <source>
        <dbReference type="PROSITE" id="PS50102"/>
    </source>
</evidence>
<dbReference type="Gene3D" id="3.30.70.330">
    <property type="match status" value="2"/>
</dbReference>
<dbReference type="eggNOG" id="KOG4733">
    <property type="taxonomic scope" value="Eukaryota"/>
</dbReference>
<evidence type="ECO:0000256" key="3">
    <source>
        <dbReference type="PROSITE-ProRule" id="PRU00176"/>
    </source>
</evidence>
<name>U4LDW9_PYROM</name>
<evidence type="ECO:0000256" key="4">
    <source>
        <dbReference type="SAM" id="MobiDB-lite"/>
    </source>
</evidence>
<evidence type="ECO:0000256" key="2">
    <source>
        <dbReference type="ARBA" id="ARBA00022884"/>
    </source>
</evidence>
<keyword evidence="2 3" id="KW-0694">RNA-binding</keyword>
<feature type="compositionally biased region" description="Low complexity" evidence="4">
    <location>
        <begin position="484"/>
        <end position="494"/>
    </location>
</feature>
<evidence type="ECO:0000256" key="1">
    <source>
        <dbReference type="ARBA" id="ARBA00022737"/>
    </source>
</evidence>
<accession>U4LDW9</accession>
<dbReference type="GO" id="GO:0003723">
    <property type="term" value="F:RNA binding"/>
    <property type="evidence" value="ECO:0007669"/>
    <property type="project" value="UniProtKB-UniRule"/>
</dbReference>
<evidence type="ECO:0000313" key="7">
    <source>
        <dbReference type="Proteomes" id="UP000018144"/>
    </source>
</evidence>
<feature type="compositionally biased region" description="Polar residues" evidence="4">
    <location>
        <begin position="122"/>
        <end position="137"/>
    </location>
</feature>
<dbReference type="SMART" id="SM00360">
    <property type="entry name" value="RRM"/>
    <property type="match status" value="2"/>
</dbReference>
<dbReference type="FunFam" id="3.30.70.330:FF:000468">
    <property type="entry name" value="Related to single-stranded DNA-binding protein MSSP-1"/>
    <property type="match status" value="1"/>
</dbReference>
<keyword evidence="1" id="KW-0677">Repeat</keyword>
<sequence length="502" mass="55542">MSTHMPHSSSGGGSPDHQNYRGSAYRHMPGTQPPYGIYPMVPYPAPGFIPYDYYMYTQGGNGWSAPLYGHGHGYTTSPPSTPPQPQLPYGYPMIPLGPEYLPPSPPQPHAHQIPTLDHRRNSWSSSGATDTPTTPYSASVDPVPAILGDSGLESEVGKEVQAMLLSGPPLPPPMPAVYAPTITTLAAPLDNPTNTTNVYIRGLPPDTDDDKLYEMTCRFGPVISHKAIMDTEHGTCKGYGFARFETKLDAEHCIRGLMSLNYEAGFARESFNARLKTLADPNSTNIYVSNLPRSMSEKDMQDIFQGYVVVSNRILRDASGVSRGVGFARFESREICNEIIKKFHGMPVGEEALALQVRYADTSAQKRLKATTTKKRVQYRSEPGYYQQQGYSTPQYRNRVWMRHSNDQMPQSRRNWDRSQDWKGPGDENRGFGWRSSSNDTNLGLETVHEGEDDDDDAVSVAHSESNTLPVNLDFGILSRNKGSSHSSMSDPGDSYGGRECR</sequence>
<dbReference type="PROSITE" id="PS50102">
    <property type="entry name" value="RRM"/>
    <property type="match status" value="2"/>
</dbReference>
<dbReference type="Proteomes" id="UP000018144">
    <property type="component" value="Unassembled WGS sequence"/>
</dbReference>
<feature type="region of interest" description="Disordered" evidence="4">
    <location>
        <begin position="480"/>
        <end position="502"/>
    </location>
</feature>
<feature type="compositionally biased region" description="Polar residues" evidence="4">
    <location>
        <begin position="435"/>
        <end position="444"/>
    </location>
</feature>
<dbReference type="SUPFAM" id="SSF54928">
    <property type="entry name" value="RNA-binding domain, RBD"/>
    <property type="match status" value="2"/>
</dbReference>
<protein>
    <submittedName>
        <fullName evidence="6">Similar to Sporulation-specific protein 5 acc. no. Q2L4W6</fullName>
    </submittedName>
</protein>
<dbReference type="AlphaFoldDB" id="U4LDW9"/>
<feature type="domain" description="RRM" evidence="5">
    <location>
        <begin position="284"/>
        <end position="362"/>
    </location>
</feature>
<dbReference type="InterPro" id="IPR012677">
    <property type="entry name" value="Nucleotide-bd_a/b_plait_sf"/>
</dbReference>
<gene>
    <name evidence="6" type="ORF">PCON_07053</name>
</gene>
<feature type="region of interest" description="Disordered" evidence="4">
    <location>
        <begin position="1"/>
        <end position="23"/>
    </location>
</feature>
<dbReference type="OrthoDB" id="271725at2759"/>
<reference evidence="6 7" key="1">
    <citation type="journal article" date="2013" name="PLoS Genet.">
        <title>The genome and development-dependent transcriptomes of Pyronema confluens: a window into fungal evolution.</title>
        <authorList>
            <person name="Traeger S."/>
            <person name="Altegoer F."/>
            <person name="Freitag M."/>
            <person name="Gabaldon T."/>
            <person name="Kempken F."/>
            <person name="Kumar A."/>
            <person name="Marcet-Houben M."/>
            <person name="Poggeler S."/>
            <person name="Stajich J.E."/>
            <person name="Nowrousian M."/>
        </authorList>
    </citation>
    <scope>NUCLEOTIDE SEQUENCE [LARGE SCALE GENOMIC DNA]</scope>
    <source>
        <strain evidence="7">CBS 100304</strain>
        <tissue evidence="6">Vegetative mycelium</tissue>
    </source>
</reference>